<name>A0A8J5N1J7_HOMAM</name>
<dbReference type="EMBL" id="JAHLQT010012068">
    <property type="protein sequence ID" value="KAG7171517.1"/>
    <property type="molecule type" value="Genomic_DNA"/>
</dbReference>
<evidence type="ECO:0000313" key="1">
    <source>
        <dbReference type="EMBL" id="KAG7171517.1"/>
    </source>
</evidence>
<comment type="caution">
    <text evidence="1">The sequence shown here is derived from an EMBL/GenBank/DDBJ whole genome shotgun (WGS) entry which is preliminary data.</text>
</comment>
<keyword evidence="2" id="KW-1185">Reference proteome</keyword>
<dbReference type="AlphaFoldDB" id="A0A8J5N1J7"/>
<gene>
    <name evidence="1" type="ORF">Hamer_G027869</name>
</gene>
<reference evidence="1" key="1">
    <citation type="journal article" date="2021" name="Sci. Adv.">
        <title>The American lobster genome reveals insights on longevity, neural, and immune adaptations.</title>
        <authorList>
            <person name="Polinski J.M."/>
            <person name="Zimin A.V."/>
            <person name="Clark K.F."/>
            <person name="Kohn A.B."/>
            <person name="Sadowski N."/>
            <person name="Timp W."/>
            <person name="Ptitsyn A."/>
            <person name="Khanna P."/>
            <person name="Romanova D.Y."/>
            <person name="Williams P."/>
            <person name="Greenwood S.J."/>
            <person name="Moroz L.L."/>
            <person name="Walt D.R."/>
            <person name="Bodnar A.G."/>
        </authorList>
    </citation>
    <scope>NUCLEOTIDE SEQUENCE</scope>
    <source>
        <strain evidence="1">GMGI-L3</strain>
    </source>
</reference>
<evidence type="ECO:0000313" key="2">
    <source>
        <dbReference type="Proteomes" id="UP000747542"/>
    </source>
</evidence>
<feature type="non-terminal residue" evidence="1">
    <location>
        <position position="76"/>
    </location>
</feature>
<proteinExistence type="predicted"/>
<sequence>MSGGEAKVVGGVAEETTDGVFCKTLYTKLGRGGDAHDVVCERVVDVPARVALVVQEHRRQGRITEQSRRVYQEPGK</sequence>
<dbReference type="Proteomes" id="UP000747542">
    <property type="component" value="Unassembled WGS sequence"/>
</dbReference>
<protein>
    <submittedName>
        <fullName evidence="1">Uncharacterized protein</fullName>
    </submittedName>
</protein>
<accession>A0A8J5N1J7</accession>
<organism evidence="1 2">
    <name type="scientific">Homarus americanus</name>
    <name type="common">American lobster</name>
    <dbReference type="NCBI Taxonomy" id="6706"/>
    <lineage>
        <taxon>Eukaryota</taxon>
        <taxon>Metazoa</taxon>
        <taxon>Ecdysozoa</taxon>
        <taxon>Arthropoda</taxon>
        <taxon>Crustacea</taxon>
        <taxon>Multicrustacea</taxon>
        <taxon>Malacostraca</taxon>
        <taxon>Eumalacostraca</taxon>
        <taxon>Eucarida</taxon>
        <taxon>Decapoda</taxon>
        <taxon>Pleocyemata</taxon>
        <taxon>Astacidea</taxon>
        <taxon>Nephropoidea</taxon>
        <taxon>Nephropidae</taxon>
        <taxon>Homarus</taxon>
    </lineage>
</organism>